<evidence type="ECO:0008006" key="3">
    <source>
        <dbReference type="Google" id="ProtNLM"/>
    </source>
</evidence>
<protein>
    <recommendedName>
        <fullName evidence="3">F-box domain-containing protein</fullName>
    </recommendedName>
</protein>
<accession>A0AAW0B8X8</accession>
<organism evidence="1 2">
    <name type="scientific">Favolaschia claudopus</name>
    <dbReference type="NCBI Taxonomy" id="2862362"/>
    <lineage>
        <taxon>Eukaryota</taxon>
        <taxon>Fungi</taxon>
        <taxon>Dikarya</taxon>
        <taxon>Basidiomycota</taxon>
        <taxon>Agaricomycotina</taxon>
        <taxon>Agaricomycetes</taxon>
        <taxon>Agaricomycetidae</taxon>
        <taxon>Agaricales</taxon>
        <taxon>Marasmiineae</taxon>
        <taxon>Mycenaceae</taxon>
        <taxon>Favolaschia</taxon>
    </lineage>
</organism>
<dbReference type="AlphaFoldDB" id="A0AAW0B8X8"/>
<dbReference type="EMBL" id="JAWWNJ010000037">
    <property type="protein sequence ID" value="KAK7022445.1"/>
    <property type="molecule type" value="Genomic_DNA"/>
</dbReference>
<keyword evidence="2" id="KW-1185">Reference proteome</keyword>
<evidence type="ECO:0000313" key="1">
    <source>
        <dbReference type="EMBL" id="KAK7022445.1"/>
    </source>
</evidence>
<comment type="caution">
    <text evidence="1">The sequence shown here is derived from an EMBL/GenBank/DDBJ whole genome shotgun (WGS) entry which is preliminary data.</text>
</comment>
<dbReference type="Proteomes" id="UP001362999">
    <property type="component" value="Unassembled WGS sequence"/>
</dbReference>
<dbReference type="InterPro" id="IPR032675">
    <property type="entry name" value="LRR_dom_sf"/>
</dbReference>
<name>A0AAW0B8X8_9AGAR</name>
<reference evidence="1 2" key="1">
    <citation type="journal article" date="2024" name="J Genomics">
        <title>Draft genome sequencing and assembly of Favolaschia claudopus CIRM-BRFM 2984 isolated from oak limbs.</title>
        <authorList>
            <person name="Navarro D."/>
            <person name="Drula E."/>
            <person name="Chaduli D."/>
            <person name="Cazenave R."/>
            <person name="Ahrendt S."/>
            <person name="Wang J."/>
            <person name="Lipzen A."/>
            <person name="Daum C."/>
            <person name="Barry K."/>
            <person name="Grigoriev I.V."/>
            <person name="Favel A."/>
            <person name="Rosso M.N."/>
            <person name="Martin F."/>
        </authorList>
    </citation>
    <scope>NUCLEOTIDE SEQUENCE [LARGE SCALE GENOMIC DNA]</scope>
    <source>
        <strain evidence="1 2">CIRM-BRFM 2984</strain>
    </source>
</reference>
<gene>
    <name evidence="1" type="ORF">R3P38DRAFT_2960992</name>
</gene>
<dbReference type="SUPFAM" id="SSF52047">
    <property type="entry name" value="RNI-like"/>
    <property type="match status" value="1"/>
</dbReference>
<dbReference type="Gene3D" id="3.80.10.10">
    <property type="entry name" value="Ribonuclease Inhibitor"/>
    <property type="match status" value="1"/>
</dbReference>
<sequence>MSAAFATVVLQLREQIDEFSQAIEVQKLVLINLMNARSETQAKLNSFLDPMARLPLEIQSEIFLDCKETNVRGLYPDSRRIPLLLLHVCHLWRDIALSTPRLWDAITIDLSRCLDNSHYSQLCADWMDRAPPLPLSITLQRMAEDNVDVDKLIHRYGPRVGELTVLSFRSNDDEYSFSNPHMHSLRIPSIFPMLRTLSVTPIERSFLGSLADWMDLLRAAPHLSKCEFTNLVIPIVQDKMQPFAPLTLAHLRDLKLGTRFHLNTAKILPHVTLPVLETLQIGKFDISEQDFIQFLVRSAPPLRSLALDVPRNTPQAMSNFLLNSLRDMSSLTDLELFDRNYDFDNELDAFGIFIPILGSTESLLPNLQNLTIWHASIKSVECRGLVSALETRFAIRPSRTPLNSFRLLTESEYDLARQFDVLNSDPFFPALRQLMRDGSRTIHVGTRDDNFLARTNEIG</sequence>
<evidence type="ECO:0000313" key="2">
    <source>
        <dbReference type="Proteomes" id="UP001362999"/>
    </source>
</evidence>
<proteinExistence type="predicted"/>